<evidence type="ECO:0000256" key="9">
    <source>
        <dbReference type="ARBA" id="ARBA00022777"/>
    </source>
</evidence>
<keyword evidence="5" id="KW-0597">Phosphoprotein</keyword>
<gene>
    <name evidence="17" type="ORF">MYP_4737</name>
</gene>
<dbReference type="GO" id="GO:0000155">
    <property type="term" value="F:phosphorelay sensor kinase activity"/>
    <property type="evidence" value="ECO:0007669"/>
    <property type="project" value="InterPro"/>
</dbReference>
<proteinExistence type="predicted"/>
<evidence type="ECO:0000313" key="17">
    <source>
        <dbReference type="EMBL" id="GAL87507.1"/>
    </source>
</evidence>
<feature type="transmembrane region" description="Helical" evidence="14">
    <location>
        <begin position="460"/>
        <end position="480"/>
    </location>
</feature>
<keyword evidence="10" id="KW-0067">ATP-binding</keyword>
<dbReference type="OrthoDB" id="9776727at2"/>
<evidence type="ECO:0000256" key="3">
    <source>
        <dbReference type="ARBA" id="ARBA00012438"/>
    </source>
</evidence>
<dbReference type="PANTHER" id="PTHR45528:SF1">
    <property type="entry name" value="SENSOR HISTIDINE KINASE CPXA"/>
    <property type="match status" value="1"/>
</dbReference>
<keyword evidence="9" id="KW-0418">Kinase</keyword>
<feature type="transmembrane region" description="Helical" evidence="14">
    <location>
        <begin position="242"/>
        <end position="263"/>
    </location>
</feature>
<reference evidence="17 18" key="1">
    <citation type="submission" date="2014-09" db="EMBL/GenBank/DDBJ databases">
        <title>Sporocytophaga myxococcoides PG-01 genome sequencing.</title>
        <authorList>
            <person name="Liu L."/>
            <person name="Gao P.J."/>
            <person name="Chen G.J."/>
            <person name="Wang L.S."/>
        </authorList>
    </citation>
    <scope>NUCLEOTIDE SEQUENCE [LARGE SCALE GENOMIC DNA]</scope>
    <source>
        <strain evidence="17 18">PG-01</strain>
    </source>
</reference>
<dbReference type="Gene3D" id="1.10.287.130">
    <property type="match status" value="1"/>
</dbReference>
<dbReference type="InterPro" id="IPR003660">
    <property type="entry name" value="HAMP_dom"/>
</dbReference>
<keyword evidence="18" id="KW-1185">Reference proteome</keyword>
<dbReference type="SUPFAM" id="SSF55874">
    <property type="entry name" value="ATPase domain of HSP90 chaperone/DNA topoisomerase II/histidine kinase"/>
    <property type="match status" value="1"/>
</dbReference>
<dbReference type="PRINTS" id="PR00344">
    <property type="entry name" value="BCTRLSENSOR"/>
</dbReference>
<evidence type="ECO:0000256" key="1">
    <source>
        <dbReference type="ARBA" id="ARBA00000085"/>
    </source>
</evidence>
<dbReference type="SMART" id="SM00387">
    <property type="entry name" value="HATPase_c"/>
    <property type="match status" value="1"/>
</dbReference>
<comment type="caution">
    <text evidence="17">The sequence shown here is derived from an EMBL/GenBank/DDBJ whole genome shotgun (WGS) entry which is preliminary data.</text>
</comment>
<dbReference type="Pfam" id="PF00512">
    <property type="entry name" value="HisKA"/>
    <property type="match status" value="1"/>
</dbReference>
<organism evidence="17 18">
    <name type="scientific">Sporocytophaga myxococcoides</name>
    <dbReference type="NCBI Taxonomy" id="153721"/>
    <lineage>
        <taxon>Bacteria</taxon>
        <taxon>Pseudomonadati</taxon>
        <taxon>Bacteroidota</taxon>
        <taxon>Cytophagia</taxon>
        <taxon>Cytophagales</taxon>
        <taxon>Cytophagaceae</taxon>
        <taxon>Sporocytophaga</taxon>
    </lineage>
</organism>
<keyword evidence="11 14" id="KW-1133">Transmembrane helix</keyword>
<keyword evidence="8" id="KW-0547">Nucleotide-binding</keyword>
<dbReference type="SUPFAM" id="SSF47384">
    <property type="entry name" value="Homodimeric domain of signal transducing histidine kinase"/>
    <property type="match status" value="1"/>
</dbReference>
<dbReference type="InterPro" id="IPR003661">
    <property type="entry name" value="HisK_dim/P_dom"/>
</dbReference>
<feature type="transmembrane region" description="Helical" evidence="14">
    <location>
        <begin position="403"/>
        <end position="422"/>
    </location>
</feature>
<dbReference type="InterPro" id="IPR036097">
    <property type="entry name" value="HisK_dim/P_sf"/>
</dbReference>
<feature type="transmembrane region" description="Helical" evidence="14">
    <location>
        <begin position="367"/>
        <end position="391"/>
    </location>
</feature>
<evidence type="ECO:0000256" key="11">
    <source>
        <dbReference type="ARBA" id="ARBA00022989"/>
    </source>
</evidence>
<feature type="transmembrane region" description="Helical" evidence="14">
    <location>
        <begin position="327"/>
        <end position="347"/>
    </location>
</feature>
<keyword evidence="7 14" id="KW-0812">Transmembrane</keyword>
<evidence type="ECO:0000256" key="6">
    <source>
        <dbReference type="ARBA" id="ARBA00022679"/>
    </source>
</evidence>
<dbReference type="PROSITE" id="PS50885">
    <property type="entry name" value="HAMP"/>
    <property type="match status" value="1"/>
</dbReference>
<dbReference type="Gene3D" id="3.30.565.10">
    <property type="entry name" value="Histidine kinase-like ATPase, C-terminal domain"/>
    <property type="match status" value="1"/>
</dbReference>
<evidence type="ECO:0000256" key="10">
    <source>
        <dbReference type="ARBA" id="ARBA00022840"/>
    </source>
</evidence>
<dbReference type="InterPro" id="IPR004358">
    <property type="entry name" value="Sig_transdc_His_kin-like_C"/>
</dbReference>
<dbReference type="AlphaFoldDB" id="A0A098LMB5"/>
<evidence type="ECO:0000256" key="4">
    <source>
        <dbReference type="ARBA" id="ARBA00022475"/>
    </source>
</evidence>
<dbReference type="SMART" id="SM00388">
    <property type="entry name" value="HisKA"/>
    <property type="match status" value="1"/>
</dbReference>
<evidence type="ECO:0000256" key="7">
    <source>
        <dbReference type="ARBA" id="ARBA00022692"/>
    </source>
</evidence>
<comment type="catalytic activity">
    <reaction evidence="1">
        <text>ATP + protein L-histidine = ADP + protein N-phospho-L-histidine.</text>
        <dbReference type="EC" id="2.7.13.3"/>
    </reaction>
</comment>
<keyword evidence="6" id="KW-0808">Transferase</keyword>
<dbReference type="GO" id="GO:0005524">
    <property type="term" value="F:ATP binding"/>
    <property type="evidence" value="ECO:0007669"/>
    <property type="project" value="UniProtKB-KW"/>
</dbReference>
<dbReference type="CDD" id="cd00082">
    <property type="entry name" value="HisKA"/>
    <property type="match status" value="1"/>
</dbReference>
<dbReference type="EC" id="2.7.13.3" evidence="3"/>
<feature type="domain" description="HAMP" evidence="16">
    <location>
        <begin position="957"/>
        <end position="1009"/>
    </location>
</feature>
<evidence type="ECO:0000259" key="16">
    <source>
        <dbReference type="PROSITE" id="PS50885"/>
    </source>
</evidence>
<feature type="transmembrane region" description="Helical" evidence="14">
    <location>
        <begin position="766"/>
        <end position="787"/>
    </location>
</feature>
<dbReference type="eggNOG" id="COG5000">
    <property type="taxonomic scope" value="Bacteria"/>
</dbReference>
<dbReference type="CDD" id="cd06225">
    <property type="entry name" value="HAMP"/>
    <property type="match status" value="1"/>
</dbReference>
<dbReference type="InterPro" id="IPR003594">
    <property type="entry name" value="HATPase_dom"/>
</dbReference>
<feature type="transmembrane region" description="Helical" evidence="14">
    <location>
        <begin position="933"/>
        <end position="955"/>
    </location>
</feature>
<feature type="transmembrane region" description="Helical" evidence="14">
    <location>
        <begin position="283"/>
        <end position="306"/>
    </location>
</feature>
<evidence type="ECO:0000256" key="14">
    <source>
        <dbReference type="SAM" id="Phobius"/>
    </source>
</evidence>
<feature type="transmembrane region" description="Helical" evidence="14">
    <location>
        <begin position="210"/>
        <end position="230"/>
    </location>
</feature>
<name>A0A098LMB5_9BACT</name>
<dbReference type="InterPro" id="IPR036890">
    <property type="entry name" value="HATPase_C_sf"/>
</dbReference>
<evidence type="ECO:0000256" key="12">
    <source>
        <dbReference type="ARBA" id="ARBA00023012"/>
    </source>
</evidence>
<dbReference type="InterPro" id="IPR005467">
    <property type="entry name" value="His_kinase_dom"/>
</dbReference>
<dbReference type="Gene3D" id="6.10.340.10">
    <property type="match status" value="1"/>
</dbReference>
<dbReference type="PANTHER" id="PTHR45528">
    <property type="entry name" value="SENSOR HISTIDINE KINASE CPXA"/>
    <property type="match status" value="1"/>
</dbReference>
<dbReference type="RefSeq" id="WP_045469038.1">
    <property type="nucleotide sequence ID" value="NZ_BBLT01000013.1"/>
</dbReference>
<sequence length="1238" mass="142299">MKNLLRKNVFLFLSLLFFLLSLVTWNFFNNSSETINKKKIVNTISGQIELFLQKNEKSSELLFKTLENKSRYSFSSLNIPSDYPYYIFKNKQLIYWSDFRYVPLYDHVKGEYSEKVLFQKTGKYLVSQKKLVTEKDVFEVYFLTPVRAYINQPATFNDMVAFKPIINDNNVRVLANPASDPDLNIYSPQKEFLFSIEFFEINKIKSSSLLFTYIVLSFLALASLVTALYRVALKISEKNFDLATVILVFNLLVIRIAMLFLNYPSFLSDFGLFNPKYFASSVLSPSLGDLLLNFIFLFLTGLFVFMNFHRSRLLQKANNLSDIFRKAFSVVLIVIALLIQHQFFFILRAISLNSTWSIDITTDISFGFFRTSSIVAFVFASINLFLLLHLIVRVLQFFCDNQILKIIWASIIAWSIFSVFFYFTLDEISISVSLACLVYILVISFLKLPRQFIRFRYGTYIYLIFSGLLSAFTAAVSIYVTQEEKEVIRKQKFASQLVIDNDVLGEYLLSDASKKIKEDIFIKSRLVTPFSSKDIIEQKIKKIYLSNYFDKYDVAVSVFDASGDVFEKKSYYANYFELLSELKKGQHRTEYKNIYFQRENLKDGFRRYICFNEIEKNNVIIGYIIIELKHRKIIPNSVYPELFLDKKVFENFDNKNYHYAVFSDSALLYSSGNFNYDKNLPVIDLSNKRIYNEGVKLKGFHHLAFRPGNGKIIVVSSPEYAYADIFSNFSFLFLILIVSILLFIVGYAVLFRFKKDTMSLSAKIQIYLNIAFFLPLFIVSVITLSIISNTYRENLYKAFIKKAESISGNISVYLEGYKKDISKKEKLENTVLQVSQFTESDINIFNNGGKLLISSQPAIYNAGIVSEMMNPKAYSGIIETRKNVVMLTESVGKLNYKNVYVAIRSFETGNLLGILSIPFFESKAELEKQVIEVLTTIINIFVTIFIVFIALSYFVSHLLTNPLKIITHRIRRTSFGEENEPLEWKSKDEIGLLVGEYNEMLVKLEESKRALSRSEKESAWREMAKQVAHEIKNPLTPMKLTIQHLQRMLKDEADNGKAVTQKSLNTLLDQINNLNEIATSFSSFAKMPNPKSERIEVSGIAESVVNLYNNSKDAIVEIFKEPGKYYVIGDEQAMNSIFTNLILNGIQSVPYERKPHVKVIFSEEDSKNLLIEIRDNGSGIPESVRSKVFIPNFSTKFSGSGIGLAVAKKGVEHAGGKIWFTTEDGIGTSFFIELPLIH</sequence>
<evidence type="ECO:0000259" key="15">
    <source>
        <dbReference type="PROSITE" id="PS50109"/>
    </source>
</evidence>
<dbReference type="InterPro" id="IPR050398">
    <property type="entry name" value="HssS/ArlS-like"/>
</dbReference>
<dbReference type="STRING" id="153721.MYP_4737"/>
<keyword evidence="13 14" id="KW-0472">Membrane</keyword>
<comment type="subcellular location">
    <subcellularLocation>
        <location evidence="2">Cell membrane</location>
        <topology evidence="2">Multi-pass membrane protein</topology>
    </subcellularLocation>
</comment>
<feature type="domain" description="Histidine kinase" evidence="15">
    <location>
        <begin position="1026"/>
        <end position="1238"/>
    </location>
</feature>
<dbReference type="SUPFAM" id="SSF158472">
    <property type="entry name" value="HAMP domain-like"/>
    <property type="match status" value="1"/>
</dbReference>
<accession>A0A098LMB5</accession>
<evidence type="ECO:0000256" key="8">
    <source>
        <dbReference type="ARBA" id="ARBA00022741"/>
    </source>
</evidence>
<evidence type="ECO:0000313" key="18">
    <source>
        <dbReference type="Proteomes" id="UP000030185"/>
    </source>
</evidence>
<dbReference type="EMBL" id="BBLT01000013">
    <property type="protein sequence ID" value="GAL87507.1"/>
    <property type="molecule type" value="Genomic_DNA"/>
</dbReference>
<evidence type="ECO:0000256" key="2">
    <source>
        <dbReference type="ARBA" id="ARBA00004651"/>
    </source>
</evidence>
<evidence type="ECO:0000256" key="13">
    <source>
        <dbReference type="ARBA" id="ARBA00023136"/>
    </source>
</evidence>
<dbReference type="PROSITE" id="PS50109">
    <property type="entry name" value="HIS_KIN"/>
    <property type="match status" value="1"/>
</dbReference>
<dbReference type="Proteomes" id="UP000030185">
    <property type="component" value="Unassembled WGS sequence"/>
</dbReference>
<dbReference type="Pfam" id="PF02518">
    <property type="entry name" value="HATPase_c"/>
    <property type="match status" value="1"/>
</dbReference>
<keyword evidence="12" id="KW-0902">Two-component regulatory system</keyword>
<protein>
    <recommendedName>
        <fullName evidence="3">histidine kinase</fullName>
        <ecNumber evidence="3">2.7.13.3</ecNumber>
    </recommendedName>
</protein>
<evidence type="ECO:0000256" key="5">
    <source>
        <dbReference type="ARBA" id="ARBA00022553"/>
    </source>
</evidence>
<feature type="transmembrane region" description="Helical" evidence="14">
    <location>
        <begin position="731"/>
        <end position="754"/>
    </location>
</feature>
<keyword evidence="4" id="KW-1003">Cell membrane</keyword>
<dbReference type="GO" id="GO:0005886">
    <property type="term" value="C:plasma membrane"/>
    <property type="evidence" value="ECO:0007669"/>
    <property type="project" value="UniProtKB-SubCell"/>
</dbReference>